<keyword evidence="3" id="KW-1015">Disulfide bond</keyword>
<protein>
    <submittedName>
        <fullName evidence="8">Unannotated protein</fullName>
    </submittedName>
</protein>
<comment type="subcellular location">
    <subcellularLocation>
        <location evidence="1">Cell envelope</location>
    </subcellularLocation>
</comment>
<dbReference type="InterPro" id="IPR050553">
    <property type="entry name" value="Thioredoxin_ResA/DsbE_sf"/>
</dbReference>
<keyword evidence="5" id="KW-0812">Transmembrane</keyword>
<reference evidence="8" key="1">
    <citation type="submission" date="2020-05" db="EMBL/GenBank/DDBJ databases">
        <authorList>
            <person name="Chiriac C."/>
            <person name="Salcher M."/>
            <person name="Ghai R."/>
            <person name="Kavagutti S V."/>
        </authorList>
    </citation>
    <scope>NUCLEOTIDE SEQUENCE</scope>
</reference>
<keyword evidence="2" id="KW-0201">Cytochrome c-type biogenesis</keyword>
<evidence type="ECO:0000313" key="8">
    <source>
        <dbReference type="EMBL" id="CAB4890105.1"/>
    </source>
</evidence>
<sequence>MAQAQQLEEQQESSAPQRRRLRLGPLGLLAITAVALAAAFAAAWLFLNATGARDQSEAVDLQEVLNGVGVAPLVADPQVRAAIDSPAPDVRLDFLGGGTEQLAQIAGKGTPVLLNFWSSTCAPCLNELPAIEKVSKQLGDKIVVLGIDSQDTVESGQKMVDQTRITFRNARDPKGQISTVFGAMALPRTVLIDAQGKVADTYTGELNEQTLLEFLKKNGIAPQ</sequence>
<name>A0A6J7F9J4_9ZZZZ</name>
<dbReference type="InterPro" id="IPR036249">
    <property type="entry name" value="Thioredoxin-like_sf"/>
</dbReference>
<keyword evidence="4" id="KW-0676">Redox-active center</keyword>
<feature type="transmembrane region" description="Helical" evidence="5">
    <location>
        <begin position="26"/>
        <end position="47"/>
    </location>
</feature>
<evidence type="ECO:0000256" key="1">
    <source>
        <dbReference type="ARBA" id="ARBA00004196"/>
    </source>
</evidence>
<evidence type="ECO:0000313" key="7">
    <source>
        <dbReference type="EMBL" id="CAB4529394.1"/>
    </source>
</evidence>
<dbReference type="InterPro" id="IPR013766">
    <property type="entry name" value="Thioredoxin_domain"/>
</dbReference>
<dbReference type="Gene3D" id="3.40.30.10">
    <property type="entry name" value="Glutaredoxin"/>
    <property type="match status" value="1"/>
</dbReference>
<dbReference type="EMBL" id="CAFBMG010000008">
    <property type="protein sequence ID" value="CAB4890105.1"/>
    <property type="molecule type" value="Genomic_DNA"/>
</dbReference>
<gene>
    <name evidence="7" type="ORF">UFOPK1358_00013</name>
    <name evidence="8" type="ORF">UFOPK3519_00187</name>
</gene>
<dbReference type="SUPFAM" id="SSF52833">
    <property type="entry name" value="Thioredoxin-like"/>
    <property type="match status" value="1"/>
</dbReference>
<evidence type="ECO:0000256" key="4">
    <source>
        <dbReference type="ARBA" id="ARBA00023284"/>
    </source>
</evidence>
<dbReference type="GO" id="GO:0016491">
    <property type="term" value="F:oxidoreductase activity"/>
    <property type="evidence" value="ECO:0007669"/>
    <property type="project" value="InterPro"/>
</dbReference>
<dbReference type="PANTHER" id="PTHR42852:SF6">
    <property type="entry name" value="THIOL:DISULFIDE INTERCHANGE PROTEIN DSBE"/>
    <property type="match status" value="1"/>
</dbReference>
<dbReference type="GO" id="GO:0030313">
    <property type="term" value="C:cell envelope"/>
    <property type="evidence" value="ECO:0007669"/>
    <property type="project" value="UniProtKB-SubCell"/>
</dbReference>
<dbReference type="InterPro" id="IPR000866">
    <property type="entry name" value="AhpC/TSA"/>
</dbReference>
<dbReference type="AlphaFoldDB" id="A0A6J7F9J4"/>
<dbReference type="GO" id="GO:0017004">
    <property type="term" value="P:cytochrome complex assembly"/>
    <property type="evidence" value="ECO:0007669"/>
    <property type="project" value="UniProtKB-KW"/>
</dbReference>
<feature type="domain" description="Thioredoxin" evidence="6">
    <location>
        <begin position="81"/>
        <end position="220"/>
    </location>
</feature>
<evidence type="ECO:0000256" key="2">
    <source>
        <dbReference type="ARBA" id="ARBA00022748"/>
    </source>
</evidence>
<dbReference type="PROSITE" id="PS51352">
    <property type="entry name" value="THIOREDOXIN_2"/>
    <property type="match status" value="1"/>
</dbReference>
<proteinExistence type="predicted"/>
<evidence type="ECO:0000256" key="5">
    <source>
        <dbReference type="SAM" id="Phobius"/>
    </source>
</evidence>
<dbReference type="EMBL" id="CAEZSF010000001">
    <property type="protein sequence ID" value="CAB4529394.1"/>
    <property type="molecule type" value="Genomic_DNA"/>
</dbReference>
<dbReference type="Pfam" id="PF00578">
    <property type="entry name" value="AhpC-TSA"/>
    <property type="match status" value="1"/>
</dbReference>
<organism evidence="8">
    <name type="scientific">freshwater metagenome</name>
    <dbReference type="NCBI Taxonomy" id="449393"/>
    <lineage>
        <taxon>unclassified sequences</taxon>
        <taxon>metagenomes</taxon>
        <taxon>ecological metagenomes</taxon>
    </lineage>
</organism>
<dbReference type="PROSITE" id="PS00194">
    <property type="entry name" value="THIOREDOXIN_1"/>
    <property type="match status" value="1"/>
</dbReference>
<dbReference type="PANTHER" id="PTHR42852">
    <property type="entry name" value="THIOL:DISULFIDE INTERCHANGE PROTEIN DSBE"/>
    <property type="match status" value="1"/>
</dbReference>
<evidence type="ECO:0000259" key="6">
    <source>
        <dbReference type="PROSITE" id="PS51352"/>
    </source>
</evidence>
<dbReference type="GO" id="GO:0016209">
    <property type="term" value="F:antioxidant activity"/>
    <property type="evidence" value="ECO:0007669"/>
    <property type="project" value="InterPro"/>
</dbReference>
<keyword evidence="5" id="KW-1133">Transmembrane helix</keyword>
<dbReference type="InterPro" id="IPR017937">
    <property type="entry name" value="Thioredoxin_CS"/>
</dbReference>
<accession>A0A6J7F9J4</accession>
<dbReference type="CDD" id="cd02966">
    <property type="entry name" value="TlpA_like_family"/>
    <property type="match status" value="1"/>
</dbReference>
<evidence type="ECO:0000256" key="3">
    <source>
        <dbReference type="ARBA" id="ARBA00023157"/>
    </source>
</evidence>
<keyword evidence="5" id="KW-0472">Membrane</keyword>